<comment type="subunit">
    <text evidence="4">Part of the Bam complex.</text>
</comment>
<gene>
    <name evidence="4" type="primary">bamE</name>
    <name evidence="7" type="ORF">B1199_04045</name>
</gene>
<keyword evidence="8" id="KW-1185">Reference proteome</keyword>
<name>A0A244CW34_PSEDV</name>
<dbReference type="InterPro" id="IPR037873">
    <property type="entry name" value="BamE-like"/>
</dbReference>
<protein>
    <recommendedName>
        <fullName evidence="4">Outer membrane protein assembly factor BamE</fullName>
    </recommendedName>
</protein>
<dbReference type="GO" id="GO:0043165">
    <property type="term" value="P:Gram-negative-bacterium-type cell outer membrane assembly"/>
    <property type="evidence" value="ECO:0007669"/>
    <property type="project" value="UniProtKB-UniRule"/>
</dbReference>
<evidence type="ECO:0000256" key="2">
    <source>
        <dbReference type="ARBA" id="ARBA00023136"/>
    </source>
</evidence>
<evidence type="ECO:0000256" key="1">
    <source>
        <dbReference type="ARBA" id="ARBA00022729"/>
    </source>
</evidence>
<keyword evidence="1 4" id="KW-0732">Signal</keyword>
<comment type="similarity">
    <text evidence="4">Belongs to the BamE family.</text>
</comment>
<dbReference type="Gene3D" id="3.30.1450.10">
    <property type="match status" value="1"/>
</dbReference>
<keyword evidence="3 4" id="KW-0998">Cell outer membrane</keyword>
<dbReference type="GO" id="GO:0030674">
    <property type="term" value="F:protein-macromolecule adaptor activity"/>
    <property type="evidence" value="ECO:0007669"/>
    <property type="project" value="TreeGrafter"/>
</dbReference>
<keyword evidence="5" id="KW-0812">Transmembrane</keyword>
<dbReference type="PANTHER" id="PTHR37482:SF1">
    <property type="entry name" value="OUTER MEMBRANE PROTEIN ASSEMBLY FACTOR BAME"/>
    <property type="match status" value="1"/>
</dbReference>
<evidence type="ECO:0000313" key="7">
    <source>
        <dbReference type="EMBL" id="OUL59449.1"/>
    </source>
</evidence>
<dbReference type="EMBL" id="MWPV01000001">
    <property type="protein sequence ID" value="OUL59449.1"/>
    <property type="molecule type" value="Genomic_DNA"/>
</dbReference>
<feature type="transmembrane region" description="Helical" evidence="5">
    <location>
        <begin position="6"/>
        <end position="24"/>
    </location>
</feature>
<dbReference type="HAMAP" id="MF_00925">
    <property type="entry name" value="OM_assembly_BamE"/>
    <property type="match status" value="1"/>
</dbReference>
<comment type="function">
    <text evidence="4">Part of the outer membrane protein assembly complex, which is involved in assembly and insertion of beta-barrel proteins into the outer membrane.</text>
</comment>
<feature type="domain" description="Outer membrane protein assembly factor BamE" evidence="6">
    <location>
        <begin position="31"/>
        <end position="100"/>
    </location>
</feature>
<dbReference type="GO" id="GO:0051205">
    <property type="term" value="P:protein insertion into membrane"/>
    <property type="evidence" value="ECO:0007669"/>
    <property type="project" value="UniProtKB-UniRule"/>
</dbReference>
<dbReference type="Proteomes" id="UP000194841">
    <property type="component" value="Unassembled WGS sequence"/>
</dbReference>
<evidence type="ECO:0000313" key="8">
    <source>
        <dbReference type="Proteomes" id="UP000194841"/>
    </source>
</evidence>
<keyword evidence="2 4" id="KW-0472">Membrane</keyword>
<comment type="subcellular location">
    <subcellularLocation>
        <location evidence="4">Cell outer membrane</location>
        <topology evidence="4">Lipid-anchor</topology>
    </subcellularLocation>
</comment>
<evidence type="ECO:0000259" key="6">
    <source>
        <dbReference type="Pfam" id="PF04355"/>
    </source>
</evidence>
<organism evidence="7 8">
    <name type="scientific">Pseudoalteromonas ulvae</name>
    <dbReference type="NCBI Taxonomy" id="107327"/>
    <lineage>
        <taxon>Bacteria</taxon>
        <taxon>Pseudomonadati</taxon>
        <taxon>Pseudomonadota</taxon>
        <taxon>Gammaproteobacteria</taxon>
        <taxon>Alteromonadales</taxon>
        <taxon>Pseudoalteromonadaceae</taxon>
        <taxon>Pseudoalteromonas</taxon>
    </lineage>
</organism>
<dbReference type="PANTHER" id="PTHR37482">
    <property type="entry name" value="OUTER MEMBRANE PROTEIN ASSEMBLY FACTOR BAME"/>
    <property type="match status" value="1"/>
</dbReference>
<accession>A0A244CW34</accession>
<keyword evidence="4" id="KW-0564">Palmitate</keyword>
<evidence type="ECO:0000256" key="3">
    <source>
        <dbReference type="ARBA" id="ARBA00023237"/>
    </source>
</evidence>
<evidence type="ECO:0000256" key="4">
    <source>
        <dbReference type="HAMAP-Rule" id="MF_00925"/>
    </source>
</evidence>
<sequence>MQWLKYLLVSLMVVSASGCANWVYRMNIPQGNFLEQKDIDRLRIEMTREQVLYVLGKPVAEDAFDNSVWHYMYLLNHGRSSEMRKSLQVHFDGDKLKSISGDYEVPEEFNIPLEG</sequence>
<keyword evidence="5" id="KW-1133">Transmembrane helix</keyword>
<dbReference type="RefSeq" id="WP_086742839.1">
    <property type="nucleotide sequence ID" value="NZ_MWPV01000001.1"/>
</dbReference>
<dbReference type="OrthoDB" id="9808250at2"/>
<keyword evidence="4" id="KW-0449">Lipoprotein</keyword>
<dbReference type="AlphaFoldDB" id="A0A244CW34"/>
<comment type="caution">
    <text evidence="7">The sequence shown here is derived from an EMBL/GenBank/DDBJ whole genome shotgun (WGS) entry which is preliminary data.</text>
</comment>
<dbReference type="InterPro" id="IPR007450">
    <property type="entry name" value="BamE_dom"/>
</dbReference>
<dbReference type="GO" id="GO:1990063">
    <property type="term" value="C:Bam protein complex"/>
    <property type="evidence" value="ECO:0007669"/>
    <property type="project" value="TreeGrafter"/>
</dbReference>
<keyword evidence="7" id="KW-0946">Virion</keyword>
<dbReference type="Pfam" id="PF04355">
    <property type="entry name" value="BamE"/>
    <property type="match status" value="1"/>
</dbReference>
<dbReference type="InterPro" id="IPR026592">
    <property type="entry name" value="BamE"/>
</dbReference>
<reference evidence="7 8" key="1">
    <citation type="submission" date="2017-02" db="EMBL/GenBank/DDBJ databases">
        <title>Pseudoalteromonas ulvae TC14 Genome.</title>
        <authorList>
            <person name="Molmeret M."/>
        </authorList>
    </citation>
    <scope>NUCLEOTIDE SEQUENCE [LARGE SCALE GENOMIC DNA]</scope>
    <source>
        <strain evidence="7">TC14</strain>
    </source>
</reference>
<proteinExistence type="inferred from homology"/>
<evidence type="ECO:0000256" key="5">
    <source>
        <dbReference type="SAM" id="Phobius"/>
    </source>
</evidence>
<keyword evidence="7" id="KW-0261">Viral envelope protein</keyword>
<dbReference type="PROSITE" id="PS51257">
    <property type="entry name" value="PROKAR_LIPOPROTEIN"/>
    <property type="match status" value="1"/>
</dbReference>